<dbReference type="AlphaFoldDB" id="A0A162SRL7"/>
<proteinExistence type="predicted"/>
<reference evidence="1 2" key="1">
    <citation type="submission" date="2016-03" db="EMBL/GenBank/DDBJ databases">
        <title>EvidentialGene: Evidence-directed Construction of Genes on Genomes.</title>
        <authorList>
            <person name="Gilbert D.G."/>
            <person name="Choi J.-H."/>
            <person name="Mockaitis K."/>
            <person name="Colbourne J."/>
            <person name="Pfrender M."/>
        </authorList>
    </citation>
    <scope>NUCLEOTIDE SEQUENCE [LARGE SCALE GENOMIC DNA]</scope>
    <source>
        <strain evidence="1 2">Xinb3</strain>
        <tissue evidence="1">Complete organism</tissue>
    </source>
</reference>
<comment type="caution">
    <text evidence="1">The sequence shown here is derived from an EMBL/GenBank/DDBJ whole genome shotgun (WGS) entry which is preliminary data.</text>
</comment>
<evidence type="ECO:0000313" key="1">
    <source>
        <dbReference type="EMBL" id="KZS21567.1"/>
    </source>
</evidence>
<organism evidence="1 2">
    <name type="scientific">Daphnia magna</name>
    <dbReference type="NCBI Taxonomy" id="35525"/>
    <lineage>
        <taxon>Eukaryota</taxon>
        <taxon>Metazoa</taxon>
        <taxon>Ecdysozoa</taxon>
        <taxon>Arthropoda</taxon>
        <taxon>Crustacea</taxon>
        <taxon>Branchiopoda</taxon>
        <taxon>Diplostraca</taxon>
        <taxon>Cladocera</taxon>
        <taxon>Anomopoda</taxon>
        <taxon>Daphniidae</taxon>
        <taxon>Daphnia</taxon>
    </lineage>
</organism>
<gene>
    <name evidence="1" type="ORF">APZ42_011534</name>
</gene>
<sequence>MKIMNEMTPADWNVLSSSHDSFFSFLNNLLNVSNIFRSTKTNFGVFSKITKERERERKEKLNA</sequence>
<dbReference type="Proteomes" id="UP000076858">
    <property type="component" value="Unassembled WGS sequence"/>
</dbReference>
<protein>
    <submittedName>
        <fullName evidence="1">Uncharacterized protein</fullName>
    </submittedName>
</protein>
<accession>A0A162SRL7</accession>
<name>A0A162SRL7_9CRUS</name>
<evidence type="ECO:0000313" key="2">
    <source>
        <dbReference type="Proteomes" id="UP000076858"/>
    </source>
</evidence>
<keyword evidence="2" id="KW-1185">Reference proteome</keyword>
<dbReference type="EMBL" id="LRGB01000024">
    <property type="protein sequence ID" value="KZS21567.1"/>
    <property type="molecule type" value="Genomic_DNA"/>
</dbReference>